<sequence>MSEPIVSSIIPEYDCLMNKINVAKSKEAKFSCPYCGVEIIEIEEIPVKGGFITEHSVYVCPKCRKPLPISSRTYAF</sequence>
<dbReference type="AlphaFoldDB" id="A0A1F4VYW3"/>
<gene>
    <name evidence="1" type="ORF">A2264_05295</name>
</gene>
<proteinExistence type="predicted"/>
<dbReference type="Proteomes" id="UP000176614">
    <property type="component" value="Unassembled WGS sequence"/>
</dbReference>
<reference evidence="1 2" key="1">
    <citation type="journal article" date="2016" name="Nat. Commun.">
        <title>Thousands of microbial genomes shed light on interconnected biogeochemical processes in an aquifer system.</title>
        <authorList>
            <person name="Anantharaman K."/>
            <person name="Brown C.T."/>
            <person name="Hug L.A."/>
            <person name="Sharon I."/>
            <person name="Castelle C.J."/>
            <person name="Probst A.J."/>
            <person name="Thomas B.C."/>
            <person name="Singh A."/>
            <person name="Wilkins M.J."/>
            <person name="Karaoz U."/>
            <person name="Brodie E.L."/>
            <person name="Williams K.H."/>
            <person name="Hubbard S.S."/>
            <person name="Banfield J.F."/>
        </authorList>
    </citation>
    <scope>NUCLEOTIDE SEQUENCE [LARGE SCALE GENOMIC DNA]</scope>
</reference>
<accession>A0A1F4VYW3</accession>
<evidence type="ECO:0000313" key="2">
    <source>
        <dbReference type="Proteomes" id="UP000176614"/>
    </source>
</evidence>
<comment type="caution">
    <text evidence="1">The sequence shown here is derived from an EMBL/GenBank/DDBJ whole genome shotgun (WGS) entry which is preliminary data.</text>
</comment>
<dbReference type="EMBL" id="MEVT01000020">
    <property type="protein sequence ID" value="OGC62354.1"/>
    <property type="molecule type" value="Genomic_DNA"/>
</dbReference>
<organism evidence="1 2">
    <name type="scientific">candidate division WWE3 bacterium RIFOXYA2_FULL_46_9</name>
    <dbReference type="NCBI Taxonomy" id="1802636"/>
    <lineage>
        <taxon>Bacteria</taxon>
        <taxon>Katanobacteria</taxon>
    </lineage>
</organism>
<protein>
    <submittedName>
        <fullName evidence="1">Uncharacterized protein</fullName>
    </submittedName>
</protein>
<evidence type="ECO:0000313" key="1">
    <source>
        <dbReference type="EMBL" id="OGC62354.1"/>
    </source>
</evidence>
<name>A0A1F4VYW3_UNCKA</name>